<feature type="transmembrane region" description="Helical" evidence="5">
    <location>
        <begin position="215"/>
        <end position="233"/>
    </location>
</feature>
<reference evidence="7" key="1">
    <citation type="journal article" date="2018" name="Nat. Microbiol.">
        <title>Leveraging single-cell genomics to expand the fungal tree of life.</title>
        <authorList>
            <person name="Ahrendt S.R."/>
            <person name="Quandt C.A."/>
            <person name="Ciobanu D."/>
            <person name="Clum A."/>
            <person name="Salamov A."/>
            <person name="Andreopoulos B."/>
            <person name="Cheng J.F."/>
            <person name="Woyke T."/>
            <person name="Pelin A."/>
            <person name="Henrissat B."/>
            <person name="Reynolds N.K."/>
            <person name="Benny G.L."/>
            <person name="Smith M.E."/>
            <person name="James T.Y."/>
            <person name="Grigoriev I.V."/>
        </authorList>
    </citation>
    <scope>NUCLEOTIDE SEQUENCE [LARGE SCALE GENOMIC DNA]</scope>
    <source>
        <strain evidence="7">RSA 468</strain>
    </source>
</reference>
<evidence type="ECO:0000313" key="6">
    <source>
        <dbReference type="EMBL" id="RKP36436.1"/>
    </source>
</evidence>
<sequence length="234" mass="26719">RNSWGRLFLGIVPLICIGLGSWQVYRLRWKEEIIAKADAVQALPVVALPKEVSSDVEQLVKDWEYRRVLLVGYLCHDEEMLVGPRAFEGENGFMVVTPLVREDGSKVLVKRGWIPKTKADPATRPESRRTDLYTIFGLVRQGEAENAFTPRNHPDRNQWFVTNTTEMAAHTHALPILVEEIYDPRRSPPSKILMERGIPLGRSEAVTFRNNHMQYIVTWYALAAFTAVMYGVLV</sequence>
<dbReference type="PANTHER" id="PTHR23427">
    <property type="entry name" value="SURFEIT LOCUS PROTEIN"/>
    <property type="match status" value="1"/>
</dbReference>
<keyword evidence="5" id="KW-0496">Mitochondrion</keyword>
<dbReference type="InterPro" id="IPR045214">
    <property type="entry name" value="Surf1/Surf4"/>
</dbReference>
<feature type="non-terminal residue" evidence="6">
    <location>
        <position position="1"/>
    </location>
</feature>
<name>A0A4P9ZS99_9FUNG</name>
<evidence type="ECO:0000256" key="5">
    <source>
        <dbReference type="RuleBase" id="RU363076"/>
    </source>
</evidence>
<keyword evidence="7" id="KW-1185">Reference proteome</keyword>
<dbReference type="GO" id="GO:0033617">
    <property type="term" value="P:mitochondrial respiratory chain complex IV assembly"/>
    <property type="evidence" value="ECO:0007669"/>
    <property type="project" value="TreeGrafter"/>
</dbReference>
<keyword evidence="2 5" id="KW-0812">Transmembrane</keyword>
<dbReference type="InterPro" id="IPR002994">
    <property type="entry name" value="Surf1/Shy1"/>
</dbReference>
<comment type="subcellular location">
    <subcellularLocation>
        <location evidence="1">Membrane</location>
    </subcellularLocation>
    <subcellularLocation>
        <location evidence="5">Mitochondrion inner membrane</location>
        <topology evidence="5">Multi-pass membrane protein</topology>
    </subcellularLocation>
</comment>
<evidence type="ECO:0000256" key="2">
    <source>
        <dbReference type="ARBA" id="ARBA00022692"/>
    </source>
</evidence>
<keyword evidence="4 5" id="KW-0472">Membrane</keyword>
<evidence type="ECO:0000256" key="3">
    <source>
        <dbReference type="ARBA" id="ARBA00022989"/>
    </source>
</evidence>
<dbReference type="PROSITE" id="PS50895">
    <property type="entry name" value="SURF1"/>
    <property type="match status" value="1"/>
</dbReference>
<dbReference type="GO" id="GO:0005743">
    <property type="term" value="C:mitochondrial inner membrane"/>
    <property type="evidence" value="ECO:0007669"/>
    <property type="project" value="UniProtKB-SubCell"/>
</dbReference>
<proteinExistence type="inferred from homology"/>
<dbReference type="STRING" id="215637.A0A4P9ZS99"/>
<dbReference type="PANTHER" id="PTHR23427:SF2">
    <property type="entry name" value="SURFEIT LOCUS PROTEIN 1"/>
    <property type="match status" value="1"/>
</dbReference>
<accession>A0A4P9ZS99</accession>
<dbReference type="Pfam" id="PF02104">
    <property type="entry name" value="SURF1"/>
    <property type="match status" value="1"/>
</dbReference>
<feature type="transmembrane region" description="Helical" evidence="5">
    <location>
        <begin position="6"/>
        <end position="25"/>
    </location>
</feature>
<keyword evidence="3 5" id="KW-1133">Transmembrane helix</keyword>
<dbReference type="Proteomes" id="UP000268162">
    <property type="component" value="Unassembled WGS sequence"/>
</dbReference>
<dbReference type="EMBL" id="ML002654">
    <property type="protein sequence ID" value="RKP36436.1"/>
    <property type="molecule type" value="Genomic_DNA"/>
</dbReference>
<feature type="non-terminal residue" evidence="6">
    <location>
        <position position="234"/>
    </location>
</feature>
<evidence type="ECO:0000256" key="1">
    <source>
        <dbReference type="ARBA" id="ARBA00004370"/>
    </source>
</evidence>
<gene>
    <name evidence="6" type="ORF">BJ085DRAFT_5097</name>
</gene>
<comment type="similarity">
    <text evidence="5">Belongs to the SURF1 family.</text>
</comment>
<evidence type="ECO:0000313" key="7">
    <source>
        <dbReference type="Proteomes" id="UP000268162"/>
    </source>
</evidence>
<comment type="function">
    <text evidence="5">Probably involved in the biogenesis of the COX complex.</text>
</comment>
<evidence type="ECO:0000256" key="4">
    <source>
        <dbReference type="ARBA" id="ARBA00023136"/>
    </source>
</evidence>
<keyword evidence="5" id="KW-0999">Mitochondrion inner membrane</keyword>
<dbReference type="CDD" id="cd06662">
    <property type="entry name" value="SURF1"/>
    <property type="match status" value="1"/>
</dbReference>
<dbReference type="AlphaFoldDB" id="A0A4P9ZS99"/>
<protein>
    <recommendedName>
        <fullName evidence="5">SURF1-like protein</fullName>
    </recommendedName>
</protein>
<organism evidence="6 7">
    <name type="scientific">Dimargaris cristalligena</name>
    <dbReference type="NCBI Taxonomy" id="215637"/>
    <lineage>
        <taxon>Eukaryota</taxon>
        <taxon>Fungi</taxon>
        <taxon>Fungi incertae sedis</taxon>
        <taxon>Zoopagomycota</taxon>
        <taxon>Kickxellomycotina</taxon>
        <taxon>Dimargaritomycetes</taxon>
        <taxon>Dimargaritales</taxon>
        <taxon>Dimargaritaceae</taxon>
        <taxon>Dimargaris</taxon>
    </lineage>
</organism>